<evidence type="ECO:0000256" key="5">
    <source>
        <dbReference type="ARBA" id="ARBA00023136"/>
    </source>
</evidence>
<comment type="subcellular location">
    <subcellularLocation>
        <location evidence="1">Cell membrane</location>
        <topology evidence="1">Multi-pass membrane protein</topology>
    </subcellularLocation>
</comment>
<feature type="transmembrane region" description="Helical" evidence="6">
    <location>
        <begin position="386"/>
        <end position="406"/>
    </location>
</feature>
<dbReference type="InterPro" id="IPR050833">
    <property type="entry name" value="Poly_Biosynth_Transport"/>
</dbReference>
<dbReference type="AlphaFoldDB" id="A0A412DP08"/>
<proteinExistence type="predicted"/>
<evidence type="ECO:0000313" key="7">
    <source>
        <dbReference type="EMBL" id="RGR13982.1"/>
    </source>
</evidence>
<dbReference type="GO" id="GO:0005886">
    <property type="term" value="C:plasma membrane"/>
    <property type="evidence" value="ECO:0007669"/>
    <property type="project" value="UniProtKB-SubCell"/>
</dbReference>
<keyword evidence="3 6" id="KW-0812">Transmembrane</keyword>
<keyword evidence="4 6" id="KW-1133">Transmembrane helix</keyword>
<feature type="transmembrane region" description="Helical" evidence="6">
    <location>
        <begin position="69"/>
        <end position="92"/>
    </location>
</feature>
<feature type="transmembrane region" description="Helical" evidence="6">
    <location>
        <begin position="30"/>
        <end position="48"/>
    </location>
</feature>
<dbReference type="EMBL" id="QRTW01000012">
    <property type="protein sequence ID" value="RGR13982.1"/>
    <property type="molecule type" value="Genomic_DNA"/>
</dbReference>
<evidence type="ECO:0000256" key="6">
    <source>
        <dbReference type="SAM" id="Phobius"/>
    </source>
</evidence>
<evidence type="ECO:0000256" key="4">
    <source>
        <dbReference type="ARBA" id="ARBA00022989"/>
    </source>
</evidence>
<dbReference type="Proteomes" id="UP000283310">
    <property type="component" value="Unassembled WGS sequence"/>
</dbReference>
<evidence type="ECO:0000256" key="1">
    <source>
        <dbReference type="ARBA" id="ARBA00004651"/>
    </source>
</evidence>
<evidence type="ECO:0000256" key="3">
    <source>
        <dbReference type="ARBA" id="ARBA00022692"/>
    </source>
</evidence>
<dbReference type="CDD" id="cd12082">
    <property type="entry name" value="MATE_like"/>
    <property type="match status" value="1"/>
</dbReference>
<organism evidence="7 8">
    <name type="scientific">Bacteroides stercoris</name>
    <dbReference type="NCBI Taxonomy" id="46506"/>
    <lineage>
        <taxon>Bacteria</taxon>
        <taxon>Pseudomonadati</taxon>
        <taxon>Bacteroidota</taxon>
        <taxon>Bacteroidia</taxon>
        <taxon>Bacteroidales</taxon>
        <taxon>Bacteroidaceae</taxon>
        <taxon>Bacteroides</taxon>
    </lineage>
</organism>
<keyword evidence="2" id="KW-1003">Cell membrane</keyword>
<protein>
    <submittedName>
        <fullName evidence="7">LPS biosynthesis flippase</fullName>
    </submittedName>
</protein>
<gene>
    <name evidence="7" type="ORF">DWY65_08545</name>
</gene>
<reference evidence="7 8" key="1">
    <citation type="submission" date="2018-08" db="EMBL/GenBank/DDBJ databases">
        <title>A genome reference for cultivated species of the human gut microbiota.</title>
        <authorList>
            <person name="Zou Y."/>
            <person name="Xue W."/>
            <person name="Luo G."/>
        </authorList>
    </citation>
    <scope>NUCLEOTIDE SEQUENCE [LARGE SCALE GENOMIC DNA]</scope>
    <source>
        <strain evidence="7 8">AF26-20BH</strain>
    </source>
</reference>
<feature type="transmembrane region" description="Helical" evidence="6">
    <location>
        <begin position="255"/>
        <end position="277"/>
    </location>
</feature>
<dbReference type="PANTHER" id="PTHR30250">
    <property type="entry name" value="PST FAMILY PREDICTED COLANIC ACID TRANSPORTER"/>
    <property type="match status" value="1"/>
</dbReference>
<evidence type="ECO:0000256" key="2">
    <source>
        <dbReference type="ARBA" id="ARBA00022475"/>
    </source>
</evidence>
<name>A0A412DP08_BACSE</name>
<feature type="transmembrane region" description="Helical" evidence="6">
    <location>
        <begin position="174"/>
        <end position="195"/>
    </location>
</feature>
<comment type="caution">
    <text evidence="7">The sequence shown here is derived from an EMBL/GenBank/DDBJ whole genome shotgun (WGS) entry which is preliminary data.</text>
</comment>
<feature type="transmembrane region" description="Helical" evidence="6">
    <location>
        <begin position="330"/>
        <end position="354"/>
    </location>
</feature>
<dbReference type="InterPro" id="IPR002797">
    <property type="entry name" value="Polysacc_synth"/>
</dbReference>
<evidence type="ECO:0000313" key="8">
    <source>
        <dbReference type="Proteomes" id="UP000283310"/>
    </source>
</evidence>
<feature type="transmembrane region" description="Helical" evidence="6">
    <location>
        <begin position="112"/>
        <end position="132"/>
    </location>
</feature>
<feature type="transmembrane region" description="Helical" evidence="6">
    <location>
        <begin position="144"/>
        <end position="162"/>
    </location>
</feature>
<dbReference type="Pfam" id="PF01943">
    <property type="entry name" value="Polysacc_synt"/>
    <property type="match status" value="1"/>
</dbReference>
<feature type="transmembrane region" description="Helical" evidence="6">
    <location>
        <begin position="215"/>
        <end position="235"/>
    </location>
</feature>
<accession>A0A412DP08</accession>
<keyword evidence="5 6" id="KW-0472">Membrane</keyword>
<dbReference type="PANTHER" id="PTHR30250:SF11">
    <property type="entry name" value="O-ANTIGEN TRANSPORTER-RELATED"/>
    <property type="match status" value="1"/>
</dbReference>
<feature type="transmembrane region" description="Helical" evidence="6">
    <location>
        <begin position="297"/>
        <end position="318"/>
    </location>
</feature>
<sequence length="422" mass="48010">MIFKGGTILISLILVPMTLSYLNPYEYGIWLTLSSTLAWIYTFDIGLGNGLRNKLTEALALNDLKLARIYVSTSFFSLLILVTAIYLLFILVQSWLNWELILNVNAQKVQNLSYIVVIVFTFFCASFVLRLIGNIYMAYQQPAINDLLSLIANIVSLILIYLCTVFTEGSLEKVAIIYSAAPVLIFLLAYPVTFWKLKEIRPSVHWVRFSYIKELMSLGIQFFIIQMAGLVLFTTSNLIISRMFGPESVTPYNIAFKYFSLVNTGFAIIIKPIWSAITEAYANKDLIWIRKVMKKLVWIWLGGVLLTLIMVLMSPYVYKVWVGEGIRIPFVLSVFCSFYVSITNWCNIFTYFVNGVGKVRLQLYSSIISGVFFLPLAFFFGSVLGVAGILLALCVCLLPSAVWTPIQYWKIINRKATGIWFK</sequence>
<feature type="transmembrane region" description="Helical" evidence="6">
    <location>
        <begin position="361"/>
        <end position="380"/>
    </location>
</feature>